<evidence type="ECO:0000256" key="2">
    <source>
        <dbReference type="ARBA" id="ARBA00004922"/>
    </source>
</evidence>
<dbReference type="AlphaFoldDB" id="A0AAV7QRX6"/>
<dbReference type="GO" id="GO:0046920">
    <property type="term" value="F:alpha-(1-&gt;3)-fucosyltransferase activity"/>
    <property type="evidence" value="ECO:0007669"/>
    <property type="project" value="TreeGrafter"/>
</dbReference>
<comment type="similarity">
    <text evidence="3 13">Belongs to the glycosyltransferase 10 family.</text>
</comment>
<keyword evidence="7" id="KW-0735">Signal-anchor</keyword>
<dbReference type="GO" id="GO:0005789">
    <property type="term" value="C:endoplasmic reticulum membrane"/>
    <property type="evidence" value="ECO:0007669"/>
    <property type="project" value="UniProtKB-SubCell"/>
</dbReference>
<evidence type="ECO:0000256" key="9">
    <source>
        <dbReference type="ARBA" id="ARBA00023136"/>
    </source>
</evidence>
<name>A0AAV7QRX6_PLEWA</name>
<dbReference type="GO" id="GO:0032580">
    <property type="term" value="C:Golgi cisterna membrane"/>
    <property type="evidence" value="ECO:0007669"/>
    <property type="project" value="UniProtKB-SubCell"/>
</dbReference>
<keyword evidence="17" id="KW-1185">Reference proteome</keyword>
<feature type="domain" description="Fucosyltransferase C-terminal" evidence="14">
    <location>
        <begin position="355"/>
        <end position="503"/>
    </location>
</feature>
<proteinExistence type="inferred from homology"/>
<keyword evidence="5 13" id="KW-0808">Transferase</keyword>
<evidence type="ECO:0000256" key="6">
    <source>
        <dbReference type="ARBA" id="ARBA00022692"/>
    </source>
</evidence>
<evidence type="ECO:0000256" key="10">
    <source>
        <dbReference type="ARBA" id="ARBA00023180"/>
    </source>
</evidence>
<comment type="subcellular location">
    <subcellularLocation>
        <location evidence="1">Endoplasmic reticulum membrane</location>
        <topology evidence="1">Single-pass type II membrane protein</topology>
    </subcellularLocation>
    <subcellularLocation>
        <location evidence="13">Golgi apparatus</location>
        <location evidence="13">Golgi stack membrane</location>
        <topology evidence="13">Single-pass type II membrane protein</topology>
    </subcellularLocation>
</comment>
<comment type="catalytic activity">
    <reaction evidence="12">
        <text>L-seryl-[protein] + GDP-beta-L-fucose = 3-O-(alpha-L-fucosyl)-L-seryl-[protein] + GDP + H(+)</text>
        <dbReference type="Rhea" id="RHEA:63644"/>
        <dbReference type="Rhea" id="RHEA-COMP:9863"/>
        <dbReference type="Rhea" id="RHEA-COMP:17914"/>
        <dbReference type="ChEBI" id="CHEBI:15378"/>
        <dbReference type="ChEBI" id="CHEBI:29999"/>
        <dbReference type="ChEBI" id="CHEBI:57273"/>
        <dbReference type="ChEBI" id="CHEBI:58189"/>
        <dbReference type="ChEBI" id="CHEBI:189632"/>
        <dbReference type="EC" id="2.4.1.221"/>
    </reaction>
    <physiologicalReaction direction="left-to-right" evidence="12">
        <dbReference type="Rhea" id="RHEA:63645"/>
    </physiologicalReaction>
</comment>
<dbReference type="InterPro" id="IPR031481">
    <property type="entry name" value="Glyco_tran_10_N"/>
</dbReference>
<dbReference type="Proteomes" id="UP001066276">
    <property type="component" value="Chromosome 6"/>
</dbReference>
<evidence type="ECO:0000256" key="7">
    <source>
        <dbReference type="ARBA" id="ARBA00022968"/>
    </source>
</evidence>
<dbReference type="EC" id="2.4.1.-" evidence="13"/>
<evidence type="ECO:0000259" key="14">
    <source>
        <dbReference type="Pfam" id="PF00852"/>
    </source>
</evidence>
<feature type="domain" description="Fucosyltransferase N-terminal" evidence="15">
    <location>
        <begin position="219"/>
        <end position="322"/>
    </location>
</feature>
<dbReference type="Pfam" id="PF17039">
    <property type="entry name" value="Glyco_tran_10_N"/>
    <property type="match status" value="1"/>
</dbReference>
<dbReference type="InterPro" id="IPR038577">
    <property type="entry name" value="GT10-like_C_sf"/>
</dbReference>
<evidence type="ECO:0000256" key="5">
    <source>
        <dbReference type="ARBA" id="ARBA00022679"/>
    </source>
</evidence>
<dbReference type="PANTHER" id="PTHR11929:SF198">
    <property type="entry name" value="ALPHA-(1,3)-FUCOSYLTRANSFERASE 11"/>
    <property type="match status" value="1"/>
</dbReference>
<comment type="pathway">
    <text evidence="2">Protein modification; protein glycosylation.</text>
</comment>
<keyword evidence="13" id="KW-0333">Golgi apparatus</keyword>
<organism evidence="16 17">
    <name type="scientific">Pleurodeles waltl</name>
    <name type="common">Iberian ribbed newt</name>
    <dbReference type="NCBI Taxonomy" id="8319"/>
    <lineage>
        <taxon>Eukaryota</taxon>
        <taxon>Metazoa</taxon>
        <taxon>Chordata</taxon>
        <taxon>Craniata</taxon>
        <taxon>Vertebrata</taxon>
        <taxon>Euteleostomi</taxon>
        <taxon>Amphibia</taxon>
        <taxon>Batrachia</taxon>
        <taxon>Caudata</taxon>
        <taxon>Salamandroidea</taxon>
        <taxon>Salamandridae</taxon>
        <taxon>Pleurodelinae</taxon>
        <taxon>Pleurodeles</taxon>
    </lineage>
</organism>
<evidence type="ECO:0000256" key="8">
    <source>
        <dbReference type="ARBA" id="ARBA00022989"/>
    </source>
</evidence>
<dbReference type="InterPro" id="IPR055270">
    <property type="entry name" value="Glyco_tran_10_C"/>
</dbReference>
<dbReference type="Gene3D" id="3.40.50.11660">
    <property type="entry name" value="Glycosyl transferase family 10, C-terminal domain"/>
    <property type="match status" value="1"/>
</dbReference>
<dbReference type="SUPFAM" id="SSF53756">
    <property type="entry name" value="UDP-Glycosyltransferase/glycogen phosphorylase"/>
    <property type="match status" value="1"/>
</dbReference>
<evidence type="ECO:0000256" key="11">
    <source>
        <dbReference type="ARBA" id="ARBA00047273"/>
    </source>
</evidence>
<keyword evidence="8" id="KW-1133">Transmembrane helix</keyword>
<dbReference type="FunFam" id="3.40.50.11660:FF:000002">
    <property type="entry name" value="Alpha-(1,3)-fucosyltransferase"/>
    <property type="match status" value="1"/>
</dbReference>
<keyword evidence="10" id="KW-0325">Glycoprotein</keyword>
<accession>A0AAV7QRX6</accession>
<dbReference type="EMBL" id="JANPWB010000010">
    <property type="protein sequence ID" value="KAJ1143262.1"/>
    <property type="molecule type" value="Genomic_DNA"/>
</dbReference>
<evidence type="ECO:0000256" key="1">
    <source>
        <dbReference type="ARBA" id="ARBA00004648"/>
    </source>
</evidence>
<reference evidence="16" key="1">
    <citation type="journal article" date="2022" name="bioRxiv">
        <title>Sequencing and chromosome-scale assembly of the giantPleurodeles waltlgenome.</title>
        <authorList>
            <person name="Brown T."/>
            <person name="Elewa A."/>
            <person name="Iarovenko S."/>
            <person name="Subramanian E."/>
            <person name="Araus A.J."/>
            <person name="Petzold A."/>
            <person name="Susuki M."/>
            <person name="Suzuki K.-i.T."/>
            <person name="Hayashi T."/>
            <person name="Toyoda A."/>
            <person name="Oliveira C."/>
            <person name="Osipova E."/>
            <person name="Leigh N.D."/>
            <person name="Simon A."/>
            <person name="Yun M.H."/>
        </authorList>
    </citation>
    <scope>NUCLEOTIDE SEQUENCE</scope>
    <source>
        <strain evidence="16">20211129_DDA</strain>
        <tissue evidence="16">Liver</tissue>
    </source>
</reference>
<evidence type="ECO:0000256" key="3">
    <source>
        <dbReference type="ARBA" id="ARBA00008919"/>
    </source>
</evidence>
<keyword evidence="4 13" id="KW-0328">Glycosyltransferase</keyword>
<comment type="caution">
    <text evidence="16">The sequence shown here is derived from an EMBL/GenBank/DDBJ whole genome shotgun (WGS) entry which is preliminary data.</text>
</comment>
<protein>
    <recommendedName>
        <fullName evidence="13">Fucosyltransferase</fullName>
        <ecNumber evidence="13">2.4.1.-</ecNumber>
    </recommendedName>
</protein>
<evidence type="ECO:0000256" key="13">
    <source>
        <dbReference type="RuleBase" id="RU003832"/>
    </source>
</evidence>
<keyword evidence="9" id="KW-0472">Membrane</keyword>
<evidence type="ECO:0000256" key="4">
    <source>
        <dbReference type="ARBA" id="ARBA00022676"/>
    </source>
</evidence>
<dbReference type="InterPro" id="IPR001503">
    <property type="entry name" value="Glyco_trans_10"/>
</dbReference>
<sequence>MLGTFAAYGCSLGSAFFSFRREACQDQLIVMRWNRSLLQKIACGIPNFYTVVYLPQSTLFMIGSSLPAASFATEKDFRRPVVTWRNCLLLPQVLCCIVVLSLPWCFSTVAATCDPVATLDREPKGYGYTKENGEVDLPGVGSVEGDGIRSKVGQEEVCRVQGHTRDLKPPAEEGFLMLDHRESAPFQPSHPLAGREFESMTIASYRGPGNNDSRRNKELPILLWWSESIFPHFPGDTERIDCPRGSCLVTKNKKVQLYKRTKSIIFYGTDFRAYEVPLPRLPHQTWAVFHEESPMNNYVLSHLPGITLFNYTATFRRESDYPLSLQWLPSIEYLQNPAVPLIEKNEWVKGGHGPVLYIQSHCDVPSDRDRYVQEFMKYIQVDSYGKCLNNRKLPNVRLEDTSTATTEDPEFMLFVSKYKFHLAMENALCQDYMTEKLWRTMHLGAIPIYRGSASVQDWMPNDHSVILVDNFPEPRVLAEFIESLNRDNAKYLRYLEYKKPGGVTNKFLLESLEGREWGVNDMTAPNYLSGFECFICDQENARIAEERKHRKSAGKLPTPAPRIAKYSHMGCPMPVPGFGNVEDLPESDSWKQMWLQDYWQSLDQAEALGAMLRQNETEQGRFWDYMHDIFLRRNIQH</sequence>
<evidence type="ECO:0000256" key="12">
    <source>
        <dbReference type="ARBA" id="ARBA00048647"/>
    </source>
</evidence>
<dbReference type="Pfam" id="PF00852">
    <property type="entry name" value="Glyco_transf_10"/>
    <property type="match status" value="1"/>
</dbReference>
<dbReference type="GO" id="GO:0046922">
    <property type="term" value="F:peptide-O-fucosyltransferase activity"/>
    <property type="evidence" value="ECO:0007669"/>
    <property type="project" value="UniProtKB-EC"/>
</dbReference>
<comment type="catalytic activity">
    <reaction evidence="11">
        <text>L-threonyl-[protein] + GDP-beta-L-fucose = 3-O-(alpha-L-fucosyl)-L-threonyl-[protein] + GDP + H(+)</text>
        <dbReference type="Rhea" id="RHEA:70491"/>
        <dbReference type="Rhea" id="RHEA-COMP:11060"/>
        <dbReference type="Rhea" id="RHEA-COMP:17915"/>
        <dbReference type="ChEBI" id="CHEBI:15378"/>
        <dbReference type="ChEBI" id="CHEBI:30013"/>
        <dbReference type="ChEBI" id="CHEBI:57273"/>
        <dbReference type="ChEBI" id="CHEBI:58189"/>
        <dbReference type="ChEBI" id="CHEBI:189631"/>
        <dbReference type="EC" id="2.4.1.221"/>
    </reaction>
    <physiologicalReaction direction="left-to-right" evidence="11">
        <dbReference type="Rhea" id="RHEA:70492"/>
    </physiologicalReaction>
</comment>
<evidence type="ECO:0000259" key="15">
    <source>
        <dbReference type="Pfam" id="PF17039"/>
    </source>
</evidence>
<evidence type="ECO:0000313" key="16">
    <source>
        <dbReference type="EMBL" id="KAJ1143262.1"/>
    </source>
</evidence>
<keyword evidence="6 13" id="KW-0812">Transmembrane</keyword>
<evidence type="ECO:0000313" key="17">
    <source>
        <dbReference type="Proteomes" id="UP001066276"/>
    </source>
</evidence>
<gene>
    <name evidence="16" type="ORF">NDU88_009573</name>
</gene>
<dbReference type="PANTHER" id="PTHR11929">
    <property type="entry name" value="ALPHA- 1,3 -FUCOSYLTRANSFERASE"/>
    <property type="match status" value="1"/>
</dbReference>